<evidence type="ECO:0000313" key="3">
    <source>
        <dbReference type="Proteomes" id="UP000179807"/>
    </source>
</evidence>
<comment type="caution">
    <text evidence="2">The sequence shown here is derived from an EMBL/GenBank/DDBJ whole genome shotgun (WGS) entry which is preliminary data.</text>
</comment>
<organism evidence="2 3">
    <name type="scientific">Tritrichomonas foetus</name>
    <dbReference type="NCBI Taxonomy" id="1144522"/>
    <lineage>
        <taxon>Eukaryota</taxon>
        <taxon>Metamonada</taxon>
        <taxon>Parabasalia</taxon>
        <taxon>Tritrichomonadida</taxon>
        <taxon>Tritrichomonadidae</taxon>
        <taxon>Tritrichomonas</taxon>
    </lineage>
</organism>
<sequence>MTLDYKTQHYQHNQDRLQILINGTNVDITSASIGSIESSLQYFLQTQNHDHKSYFIKWLKQVLEIDNSDEIIEILSKYQLDNFLITQFQDKTEINDQIQIIELLGILLEKSNRTKVFTTCETLSFLLSTLNECISASVYMNINLIFHLLYAIFSFLKPQFLEILLLNDFFDKICSLLGTSAEIDTMIMQFSLKLAEYAPLNNETFVNLLCRSMSTLNEYTADMISLTLYLIYKRDQNILDNDLFVDLLVKCLSFDEEAQKFILKLLTRIDPQHFKIVGRAEILSYLYNIFQNYHENSNNKLLATSLRIVYRIVQLSSSYAEAIFFPNNDENIMNFIIQLILNSQYLVRNEAIKLFSLLIHFLPHLIKPFFINADLFNVFRELIHTILDVNNYFSSLFITSLDSFIHYAEANEIILEFSRAFQSPDILEKIRNMSESENEDLKESLEIFSETLTDLLDRLE</sequence>
<feature type="transmembrane region" description="Helical" evidence="1">
    <location>
        <begin position="138"/>
        <end position="156"/>
    </location>
</feature>
<gene>
    <name evidence="2" type="ORF">TRFO_19879</name>
</gene>
<accession>A0A1J4KI78</accession>
<keyword evidence="1" id="KW-1133">Transmembrane helix</keyword>
<dbReference type="SUPFAM" id="SSF48371">
    <property type="entry name" value="ARM repeat"/>
    <property type="match status" value="1"/>
</dbReference>
<dbReference type="Proteomes" id="UP000179807">
    <property type="component" value="Unassembled WGS sequence"/>
</dbReference>
<dbReference type="Gene3D" id="1.25.10.10">
    <property type="entry name" value="Leucine-rich Repeat Variant"/>
    <property type="match status" value="1"/>
</dbReference>
<dbReference type="InterPro" id="IPR016024">
    <property type="entry name" value="ARM-type_fold"/>
</dbReference>
<name>A0A1J4KI78_9EUKA</name>
<dbReference type="EMBL" id="MLAK01000603">
    <property type="protein sequence ID" value="OHT10746.1"/>
    <property type="molecule type" value="Genomic_DNA"/>
</dbReference>
<reference evidence="2" key="1">
    <citation type="submission" date="2016-10" db="EMBL/GenBank/DDBJ databases">
        <authorList>
            <person name="Benchimol M."/>
            <person name="Almeida L.G."/>
            <person name="Vasconcelos A.T."/>
            <person name="Perreira-Neves A."/>
            <person name="Rosa I.A."/>
            <person name="Tasca T."/>
            <person name="Bogo M.R."/>
            <person name="de Souza W."/>
        </authorList>
    </citation>
    <scope>NUCLEOTIDE SEQUENCE [LARGE SCALE GENOMIC DNA]</scope>
    <source>
        <strain evidence="2">K</strain>
    </source>
</reference>
<dbReference type="GeneID" id="94835770"/>
<proteinExistence type="predicted"/>
<keyword evidence="3" id="KW-1185">Reference proteome</keyword>
<evidence type="ECO:0000313" key="2">
    <source>
        <dbReference type="EMBL" id="OHT10746.1"/>
    </source>
</evidence>
<dbReference type="AlphaFoldDB" id="A0A1J4KI78"/>
<keyword evidence="1" id="KW-0472">Membrane</keyword>
<dbReference type="InterPro" id="IPR011989">
    <property type="entry name" value="ARM-like"/>
</dbReference>
<evidence type="ECO:0000256" key="1">
    <source>
        <dbReference type="SAM" id="Phobius"/>
    </source>
</evidence>
<protein>
    <submittedName>
        <fullName evidence="2">Uncharacterized protein</fullName>
    </submittedName>
</protein>
<dbReference type="RefSeq" id="XP_068363882.1">
    <property type="nucleotide sequence ID" value="XM_068501066.1"/>
</dbReference>
<keyword evidence="1" id="KW-0812">Transmembrane</keyword>
<dbReference type="VEuPathDB" id="TrichDB:TRFO_19879"/>